<organism evidence="22">
    <name type="scientific">Cressdnaviricota sp</name>
    <dbReference type="NCBI Taxonomy" id="2748378"/>
    <lineage>
        <taxon>Viruses</taxon>
        <taxon>Monodnaviria</taxon>
        <taxon>Shotokuvirae</taxon>
        <taxon>Cressdnaviricota</taxon>
    </lineage>
</organism>
<evidence type="ECO:0000256" key="6">
    <source>
        <dbReference type="ARBA" id="ARBA00022679"/>
    </source>
</evidence>
<evidence type="ECO:0000256" key="18">
    <source>
        <dbReference type="ARBA" id="ARBA00032243"/>
    </source>
</evidence>
<evidence type="ECO:0000256" key="3">
    <source>
        <dbReference type="ARBA" id="ARBA00008545"/>
    </source>
</evidence>
<dbReference type="Pfam" id="PF02407">
    <property type="entry name" value="Viral_Rep"/>
    <property type="match status" value="1"/>
</dbReference>
<dbReference type="EMBL" id="MW346999">
    <property type="protein sequence ID" value="QRI44130.1"/>
    <property type="molecule type" value="Genomic_DNA"/>
</dbReference>
<evidence type="ECO:0000256" key="16">
    <source>
        <dbReference type="ARBA" id="ARBA00023268"/>
    </source>
</evidence>
<evidence type="ECO:0000256" key="7">
    <source>
        <dbReference type="ARBA" id="ARBA00022695"/>
    </source>
</evidence>
<evidence type="ECO:0000256" key="14">
    <source>
        <dbReference type="ARBA" id="ARBA00023124"/>
    </source>
</evidence>
<dbReference type="PROSITE" id="PS52020">
    <property type="entry name" value="CRESS_DNA_REP"/>
    <property type="match status" value="1"/>
</dbReference>
<dbReference type="GO" id="GO:0000166">
    <property type="term" value="F:nucleotide binding"/>
    <property type="evidence" value="ECO:0007669"/>
    <property type="project" value="UniProtKB-KW"/>
</dbReference>
<evidence type="ECO:0000256" key="15">
    <source>
        <dbReference type="ARBA" id="ARBA00023125"/>
    </source>
</evidence>
<evidence type="ECO:0000256" key="11">
    <source>
        <dbReference type="ARBA" id="ARBA00022741"/>
    </source>
</evidence>
<evidence type="ECO:0000256" key="1">
    <source>
        <dbReference type="ARBA" id="ARBA00001936"/>
    </source>
</evidence>
<evidence type="ECO:0000256" key="19">
    <source>
        <dbReference type="ARBA" id="ARBA00049360"/>
    </source>
</evidence>
<name>A0A890UR71_9VIRU</name>
<comment type="catalytic activity">
    <reaction evidence="19">
        <text>ATP + H2O = ADP + phosphate + H(+)</text>
        <dbReference type="Rhea" id="RHEA:13065"/>
        <dbReference type="ChEBI" id="CHEBI:15377"/>
        <dbReference type="ChEBI" id="CHEBI:15378"/>
        <dbReference type="ChEBI" id="CHEBI:30616"/>
        <dbReference type="ChEBI" id="CHEBI:43474"/>
        <dbReference type="ChEBI" id="CHEBI:456216"/>
    </reaction>
</comment>
<dbReference type="GO" id="GO:0046872">
    <property type="term" value="F:metal ion binding"/>
    <property type="evidence" value="ECO:0007669"/>
    <property type="project" value="UniProtKB-KW"/>
</dbReference>
<feature type="region of interest" description="Disordered" evidence="20">
    <location>
        <begin position="104"/>
        <end position="125"/>
    </location>
</feature>
<dbReference type="InterPro" id="IPR000605">
    <property type="entry name" value="Helicase_SF3_ssDNA/RNA_vir"/>
</dbReference>
<evidence type="ECO:0000256" key="12">
    <source>
        <dbReference type="ARBA" id="ARBA00022759"/>
    </source>
</evidence>
<evidence type="ECO:0000256" key="13">
    <source>
        <dbReference type="ARBA" id="ARBA00022801"/>
    </source>
</evidence>
<dbReference type="InterPro" id="IPR027417">
    <property type="entry name" value="P-loop_NTPase"/>
</dbReference>
<keyword evidence="7" id="KW-0548">Nucleotidyltransferase</keyword>
<keyword evidence="14" id="KW-0190">Covalent protein-DNA linkage</keyword>
<keyword evidence="8" id="KW-0235">DNA replication</keyword>
<evidence type="ECO:0000256" key="9">
    <source>
        <dbReference type="ARBA" id="ARBA00022722"/>
    </source>
</evidence>
<dbReference type="GO" id="GO:0004519">
    <property type="term" value="F:endonuclease activity"/>
    <property type="evidence" value="ECO:0007669"/>
    <property type="project" value="UniProtKB-KW"/>
</dbReference>
<dbReference type="GO" id="GO:0016787">
    <property type="term" value="F:hydrolase activity"/>
    <property type="evidence" value="ECO:0007669"/>
    <property type="project" value="UniProtKB-KW"/>
</dbReference>
<dbReference type="SUPFAM" id="SSF52540">
    <property type="entry name" value="P-loop containing nucleoside triphosphate hydrolases"/>
    <property type="match status" value="1"/>
</dbReference>
<keyword evidence="10" id="KW-0479">Metal-binding</keyword>
<keyword evidence="16" id="KW-0511">Multifunctional enzyme</keyword>
<comment type="cofactor">
    <cofactor evidence="1">
        <name>Mn(2+)</name>
        <dbReference type="ChEBI" id="CHEBI:29035"/>
    </cofactor>
</comment>
<protein>
    <recommendedName>
        <fullName evidence="4">Replication-associated protein</fullName>
    </recommendedName>
    <alternativeName>
        <fullName evidence="17">ATP-dependent helicase Rep</fullName>
    </alternativeName>
    <alternativeName>
        <fullName evidence="18">RepP</fullName>
    </alternativeName>
</protein>
<evidence type="ECO:0000256" key="4">
    <source>
        <dbReference type="ARBA" id="ARBA00014531"/>
    </source>
</evidence>
<keyword evidence="12" id="KW-0255">Endonuclease</keyword>
<evidence type="ECO:0000259" key="21">
    <source>
        <dbReference type="PROSITE" id="PS52020"/>
    </source>
</evidence>
<proteinExistence type="inferred from homology"/>
<evidence type="ECO:0000313" key="22">
    <source>
        <dbReference type="EMBL" id="QRI44130.1"/>
    </source>
</evidence>
<evidence type="ECO:0000256" key="17">
    <source>
        <dbReference type="ARBA" id="ARBA00030754"/>
    </source>
</evidence>
<dbReference type="Gene3D" id="3.40.1310.20">
    <property type="match status" value="1"/>
</dbReference>
<dbReference type="GO" id="GO:0016779">
    <property type="term" value="F:nucleotidyltransferase activity"/>
    <property type="evidence" value="ECO:0007669"/>
    <property type="project" value="UniProtKB-KW"/>
</dbReference>
<evidence type="ECO:0000256" key="2">
    <source>
        <dbReference type="ARBA" id="ARBA00004147"/>
    </source>
</evidence>
<evidence type="ECO:0000256" key="10">
    <source>
        <dbReference type="ARBA" id="ARBA00022723"/>
    </source>
</evidence>
<keyword evidence="9" id="KW-0540">Nuclease</keyword>
<dbReference type="Pfam" id="PF00910">
    <property type="entry name" value="RNA_helicase"/>
    <property type="match status" value="1"/>
</dbReference>
<dbReference type="GO" id="GO:0042025">
    <property type="term" value="C:host cell nucleus"/>
    <property type="evidence" value="ECO:0007669"/>
    <property type="project" value="UniProtKB-SubCell"/>
</dbReference>
<accession>A0A890UR71</accession>
<dbReference type="GO" id="GO:0006260">
    <property type="term" value="P:DNA replication"/>
    <property type="evidence" value="ECO:0007669"/>
    <property type="project" value="UniProtKB-KW"/>
</dbReference>
<comment type="subcellular location">
    <subcellularLocation>
        <location evidence="2">Host nucleus</location>
    </subcellularLocation>
</comment>
<evidence type="ECO:0000256" key="5">
    <source>
        <dbReference type="ARBA" id="ARBA00022562"/>
    </source>
</evidence>
<keyword evidence="5" id="KW-1048">Host nucleus</keyword>
<keyword evidence="15" id="KW-0238">DNA-binding</keyword>
<dbReference type="GO" id="GO:0003723">
    <property type="term" value="F:RNA binding"/>
    <property type="evidence" value="ECO:0007669"/>
    <property type="project" value="InterPro"/>
</dbReference>
<sequence length="345" mass="39236">MPISPNDKSKHWCFTLNNYDESEREGAFLQCEHVVYYIVGREVAPSTGTAHLQGYVFFDTRRSLCQVRAINARAHWSKCRGTPQQNHDYCSKCSDYSEYGQFPAGRGGRRNDDGLTAGQQAQKDKWDRAKEAALRGEWDDIPSDILIKYGNNLRRLHTQCLFDDRNRDELDWRANEPPNYWYHGAPGTGKSAKARDENPEAFLKSANKWWDGYHGQDTVIIEELELDAGKYLGHFLKIWADRYPFMPEVKGSFLDAIRPLSIIVTSNYSIDEVFSTDSTLAAAIKRRFKSVHFNEAFPYTPIALRGNPLVGVDPAPELPQDTFDAPTPLPELAQCIDTPESFSSQ</sequence>
<keyword evidence="13" id="KW-0378">Hydrolase</keyword>
<evidence type="ECO:0000256" key="20">
    <source>
        <dbReference type="SAM" id="MobiDB-lite"/>
    </source>
</evidence>
<dbReference type="Gene3D" id="3.40.50.300">
    <property type="entry name" value="P-loop containing nucleotide triphosphate hydrolases"/>
    <property type="match status" value="1"/>
</dbReference>
<comment type="similarity">
    <text evidence="3">Belongs to the nanoviruses/circoviruses replication-associated protein family.</text>
</comment>
<dbReference type="GO" id="GO:0003677">
    <property type="term" value="F:DNA binding"/>
    <property type="evidence" value="ECO:0007669"/>
    <property type="project" value="UniProtKB-KW"/>
</dbReference>
<reference evidence="22" key="1">
    <citation type="submission" date="2020-11" db="EMBL/GenBank/DDBJ databases">
        <title>Viral genomes from river ports along the Yangtze River in China.</title>
        <authorList>
            <person name="Lu J."/>
            <person name="Shen Q."/>
            <person name="Yang S."/>
            <person name="Zhang W."/>
        </authorList>
    </citation>
    <scope>NUCLEOTIDE SEQUENCE</scope>
    <source>
        <strain evidence="22">2wh-CRESS-9</strain>
    </source>
</reference>
<keyword evidence="11" id="KW-0547">Nucleotide-binding</keyword>
<dbReference type="GO" id="GO:0003724">
    <property type="term" value="F:RNA helicase activity"/>
    <property type="evidence" value="ECO:0007669"/>
    <property type="project" value="InterPro"/>
</dbReference>
<evidence type="ECO:0000256" key="8">
    <source>
        <dbReference type="ARBA" id="ARBA00022705"/>
    </source>
</evidence>
<feature type="domain" description="CRESS-DNA virus Rep endonuclease" evidence="21">
    <location>
        <begin position="6"/>
        <end position="102"/>
    </location>
</feature>
<dbReference type="InterPro" id="IPR049912">
    <property type="entry name" value="CRESS_DNA_REP"/>
</dbReference>
<keyword evidence="6" id="KW-0808">Transferase</keyword>